<protein>
    <submittedName>
        <fullName evidence="3">SDR family oxidoreductase</fullName>
    </submittedName>
</protein>
<dbReference type="PANTHER" id="PTHR42760">
    <property type="entry name" value="SHORT-CHAIN DEHYDROGENASES/REDUCTASES FAMILY MEMBER"/>
    <property type="match status" value="1"/>
</dbReference>
<comment type="similarity">
    <text evidence="1">Belongs to the short-chain dehydrogenases/reductases (SDR) family.</text>
</comment>
<dbReference type="Pfam" id="PF13561">
    <property type="entry name" value="adh_short_C2"/>
    <property type="match status" value="1"/>
</dbReference>
<dbReference type="RefSeq" id="WP_254742810.1">
    <property type="nucleotide sequence ID" value="NZ_JANCLU010000011.1"/>
</dbReference>
<reference evidence="3 4" key="1">
    <citation type="submission" date="2022-07" db="EMBL/GenBank/DDBJ databases">
        <authorList>
            <person name="Li W.-J."/>
            <person name="Deng Q.-Q."/>
        </authorList>
    </citation>
    <scope>NUCLEOTIDE SEQUENCE [LARGE SCALE GENOMIC DNA]</scope>
    <source>
        <strain evidence="3 4">SYSU M60028</strain>
    </source>
</reference>
<comment type="caution">
    <text evidence="3">The sequence shown here is derived from an EMBL/GenBank/DDBJ whole genome shotgun (WGS) entry which is preliminary data.</text>
</comment>
<dbReference type="NCBIfam" id="NF005559">
    <property type="entry name" value="PRK07231.1"/>
    <property type="match status" value="1"/>
</dbReference>
<gene>
    <name evidence="3" type="ORF">NK718_12850</name>
</gene>
<keyword evidence="4" id="KW-1185">Reference proteome</keyword>
<dbReference type="InterPro" id="IPR020904">
    <property type="entry name" value="Sc_DH/Rdtase_CS"/>
</dbReference>
<sequence>MELKGKTAIVTGSARGIGFGIARAFAKAEANVVISDMNLDSAADAARTIESEGGVALPFKANVTARAELDAMVAATVARFGALDILVNNAGIESTPSLLKDITEEQWDRVISVNLKGVFLCCQAVIPQMAKQGGGRIININSLAGRRMTFFGSADYTASKHGGIGLTQHLAWELADSRITVNAICPGAVLTPLAEMHTTPEYREMVTKRLIPLGRWCMPEDIAGAAIFLASDAAALVTGQAIDVDGGVMTGFGEDLRPIIRQRMEEEKAKAAQKAARGA</sequence>
<evidence type="ECO:0000256" key="2">
    <source>
        <dbReference type="ARBA" id="ARBA00023002"/>
    </source>
</evidence>
<dbReference type="NCBIfam" id="NF009466">
    <property type="entry name" value="PRK12826.1-2"/>
    <property type="match status" value="1"/>
</dbReference>
<dbReference type="Proteomes" id="UP001205890">
    <property type="component" value="Unassembled WGS sequence"/>
</dbReference>
<keyword evidence="2" id="KW-0560">Oxidoreductase</keyword>
<dbReference type="PRINTS" id="PR00081">
    <property type="entry name" value="GDHRDH"/>
</dbReference>
<dbReference type="PANTHER" id="PTHR42760:SF133">
    <property type="entry name" value="3-OXOACYL-[ACYL-CARRIER-PROTEIN] REDUCTASE"/>
    <property type="match status" value="1"/>
</dbReference>
<dbReference type="InterPro" id="IPR036291">
    <property type="entry name" value="NAD(P)-bd_dom_sf"/>
</dbReference>
<dbReference type="PROSITE" id="PS00061">
    <property type="entry name" value="ADH_SHORT"/>
    <property type="match status" value="1"/>
</dbReference>
<proteinExistence type="inferred from homology"/>
<organism evidence="3 4">
    <name type="scientific">Alsobacter ponti</name>
    <dbReference type="NCBI Taxonomy" id="2962936"/>
    <lineage>
        <taxon>Bacteria</taxon>
        <taxon>Pseudomonadati</taxon>
        <taxon>Pseudomonadota</taxon>
        <taxon>Alphaproteobacteria</taxon>
        <taxon>Hyphomicrobiales</taxon>
        <taxon>Alsobacteraceae</taxon>
        <taxon>Alsobacter</taxon>
    </lineage>
</organism>
<evidence type="ECO:0000313" key="3">
    <source>
        <dbReference type="EMBL" id="MCP8939406.1"/>
    </source>
</evidence>
<dbReference type="InterPro" id="IPR002347">
    <property type="entry name" value="SDR_fam"/>
</dbReference>
<name>A0ABT1LD26_9HYPH</name>
<evidence type="ECO:0000313" key="4">
    <source>
        <dbReference type="Proteomes" id="UP001205890"/>
    </source>
</evidence>
<dbReference type="CDD" id="cd05233">
    <property type="entry name" value="SDR_c"/>
    <property type="match status" value="1"/>
</dbReference>
<accession>A0ABT1LD26</accession>
<dbReference type="EMBL" id="JANCLU010000011">
    <property type="protein sequence ID" value="MCP8939406.1"/>
    <property type="molecule type" value="Genomic_DNA"/>
</dbReference>
<evidence type="ECO:0000256" key="1">
    <source>
        <dbReference type="ARBA" id="ARBA00006484"/>
    </source>
</evidence>
<dbReference type="SUPFAM" id="SSF51735">
    <property type="entry name" value="NAD(P)-binding Rossmann-fold domains"/>
    <property type="match status" value="1"/>
</dbReference>
<dbReference type="Gene3D" id="3.40.50.720">
    <property type="entry name" value="NAD(P)-binding Rossmann-like Domain"/>
    <property type="match status" value="1"/>
</dbReference>
<dbReference type="PRINTS" id="PR00080">
    <property type="entry name" value="SDRFAMILY"/>
</dbReference>